<feature type="transmembrane region" description="Helical" evidence="2">
    <location>
        <begin position="138"/>
        <end position="161"/>
    </location>
</feature>
<protein>
    <submittedName>
        <fullName evidence="3">Uncharacterized protein</fullName>
    </submittedName>
</protein>
<dbReference type="AlphaFoldDB" id="A0A7D7WFY2"/>
<feature type="transmembrane region" description="Helical" evidence="2">
    <location>
        <begin position="33"/>
        <end position="55"/>
    </location>
</feature>
<reference evidence="3 4" key="1">
    <citation type="journal article" date="2020" name="Front. Microbiol.">
        <title>Design of Bacterial Strain-Specific qPCR Assays Using NGS Data and Publicly Available Resources and Its Application to Track Biocontrol Strains.</title>
        <authorList>
            <person name="Hernandez I."/>
            <person name="Sant C."/>
            <person name="Martinez R."/>
            <person name="Fernandez C."/>
        </authorList>
    </citation>
    <scope>NUCLEOTIDE SEQUENCE [LARGE SCALE GENOMIC DNA]</scope>
    <source>
        <strain evidence="3 4">B24</strain>
    </source>
</reference>
<keyword evidence="2" id="KW-1133">Transmembrane helix</keyword>
<feature type="compositionally biased region" description="Basic residues" evidence="1">
    <location>
        <begin position="183"/>
        <end position="196"/>
    </location>
</feature>
<organism evidence="3 4">
    <name type="scientific">Microbacterium esteraromaticum</name>
    <dbReference type="NCBI Taxonomy" id="57043"/>
    <lineage>
        <taxon>Bacteria</taxon>
        <taxon>Bacillati</taxon>
        <taxon>Actinomycetota</taxon>
        <taxon>Actinomycetes</taxon>
        <taxon>Micrococcales</taxon>
        <taxon>Microbacteriaceae</taxon>
        <taxon>Microbacterium</taxon>
    </lineage>
</organism>
<evidence type="ECO:0000256" key="2">
    <source>
        <dbReference type="SAM" id="Phobius"/>
    </source>
</evidence>
<dbReference type="EMBL" id="CP043732">
    <property type="protein sequence ID" value="QMU97191.1"/>
    <property type="molecule type" value="Genomic_DNA"/>
</dbReference>
<evidence type="ECO:0000313" key="4">
    <source>
        <dbReference type="Proteomes" id="UP000515708"/>
    </source>
</evidence>
<keyword evidence="2" id="KW-0472">Membrane</keyword>
<feature type="region of interest" description="Disordered" evidence="1">
    <location>
        <begin position="169"/>
        <end position="196"/>
    </location>
</feature>
<proteinExistence type="predicted"/>
<gene>
    <name evidence="3" type="ORF">FVO59_08110</name>
</gene>
<keyword evidence="2" id="KW-0812">Transmembrane</keyword>
<dbReference type="RefSeq" id="WP_182252204.1">
    <property type="nucleotide sequence ID" value="NZ_CP043732.1"/>
</dbReference>
<accession>A0A7D7WFY2</accession>
<evidence type="ECO:0000256" key="1">
    <source>
        <dbReference type="SAM" id="MobiDB-lite"/>
    </source>
</evidence>
<sequence length="196" mass="22026">MTEMGAPDPQSAYDRRMARQRRWEERLRRLGRIVFYLIALALTVGIAALLVVAVIDLRQPRIWGTFTQTDCEPRPRGGCRPVGTWVSDDGGIIKGDIYLDGWTDGADITRASYQPNAIISDESNNVVHASGLTGAGPWTMGLLLIGWVGYVLYQAAAWGDIPMLSRRRHRRVSSPAEPLTRGSLRRNRRRSRARRL</sequence>
<evidence type="ECO:0000313" key="3">
    <source>
        <dbReference type="EMBL" id="QMU97191.1"/>
    </source>
</evidence>
<name>A0A7D7WFY2_9MICO</name>
<dbReference type="Proteomes" id="UP000515708">
    <property type="component" value="Chromosome"/>
</dbReference>